<organism evidence="2 3">
    <name type="scientific">Micromonospora marina</name>
    <dbReference type="NCBI Taxonomy" id="307120"/>
    <lineage>
        <taxon>Bacteria</taxon>
        <taxon>Bacillati</taxon>
        <taxon>Actinomycetota</taxon>
        <taxon>Actinomycetes</taxon>
        <taxon>Micromonosporales</taxon>
        <taxon>Micromonosporaceae</taxon>
        <taxon>Micromonospora</taxon>
    </lineage>
</organism>
<keyword evidence="3" id="KW-1185">Reference proteome</keyword>
<protein>
    <submittedName>
        <fullName evidence="2">Crotonobetainyl-CoA:carnitine CoA-transferase CaiB</fullName>
    </submittedName>
</protein>
<dbReference type="Proteomes" id="UP000198551">
    <property type="component" value="Unassembled WGS sequence"/>
</dbReference>
<accession>A0A1C4VXQ5</accession>
<sequence>MSGPLRGVLVADFSRILAGPYATMLLADLGADVVKVEAPGGDDTRGWRPPVRDDVSTYYLAVNRNKRSLVLDLTDPGDLTLAHRLADRADVLIQNFRPGALRRFGLDHDSATARNARLVYASISGFGDAGGADLPGYDLMVQAAAGLMSLTGDADGPPYKAGVAVFDVIAGLHAAVGILAALRHRESTGRGQHVTVDLLSSALSGLVNHTGAYVAGAAAPHRMGNAHPSIVPYEPLPTADGELVVIAGNDGQFRTLCRVLGVPELADDARFRRNADRTAHRDQLRPLLVAALSRRGSGAWFAELRAAGVPCSPINSVAEGVALAQGLGLDPVVTTGGVPGIRNPIGLSGAPPRYDLPPPELDEHGAQLRAWLATE</sequence>
<dbReference type="PANTHER" id="PTHR48207:SF3">
    <property type="entry name" value="SUCCINATE--HYDROXYMETHYLGLUTARATE COA-TRANSFERASE"/>
    <property type="match status" value="1"/>
</dbReference>
<dbReference type="GO" id="GO:0008410">
    <property type="term" value="F:CoA-transferase activity"/>
    <property type="evidence" value="ECO:0007669"/>
    <property type="project" value="TreeGrafter"/>
</dbReference>
<evidence type="ECO:0000256" key="1">
    <source>
        <dbReference type="ARBA" id="ARBA00022679"/>
    </source>
</evidence>
<dbReference type="RefSeq" id="WP_091043015.1">
    <property type="nucleotide sequence ID" value="NZ_FMCV01000004.1"/>
</dbReference>
<dbReference type="PANTHER" id="PTHR48207">
    <property type="entry name" value="SUCCINATE--HYDROXYMETHYLGLUTARATE COA-TRANSFERASE"/>
    <property type="match status" value="1"/>
</dbReference>
<proteinExistence type="predicted"/>
<dbReference type="InterPro" id="IPR023606">
    <property type="entry name" value="CoA-Trfase_III_dom_1_sf"/>
</dbReference>
<reference evidence="3" key="1">
    <citation type="submission" date="2016-06" db="EMBL/GenBank/DDBJ databases">
        <authorList>
            <person name="Varghese N."/>
        </authorList>
    </citation>
    <scope>NUCLEOTIDE SEQUENCE [LARGE SCALE GENOMIC DNA]</scope>
    <source>
        <strain evidence="3">DSM 45555</strain>
    </source>
</reference>
<name>A0A1C4VXQ5_9ACTN</name>
<keyword evidence="1 2" id="KW-0808">Transferase</keyword>
<dbReference type="Gene3D" id="3.30.1540.10">
    <property type="entry name" value="formyl-coa transferase, domain 3"/>
    <property type="match status" value="1"/>
</dbReference>
<dbReference type="AlphaFoldDB" id="A0A1C4VXQ5"/>
<dbReference type="EMBL" id="FMCV01000004">
    <property type="protein sequence ID" value="SCE88615.1"/>
    <property type="molecule type" value="Genomic_DNA"/>
</dbReference>
<dbReference type="Gene3D" id="3.40.50.10540">
    <property type="entry name" value="Crotonobetainyl-coa:carnitine coa-transferase, domain 1"/>
    <property type="match status" value="1"/>
</dbReference>
<evidence type="ECO:0000313" key="3">
    <source>
        <dbReference type="Proteomes" id="UP000198551"/>
    </source>
</evidence>
<dbReference type="InterPro" id="IPR044855">
    <property type="entry name" value="CoA-Trfase_III_dom3_sf"/>
</dbReference>
<dbReference type="InterPro" id="IPR003673">
    <property type="entry name" value="CoA-Trfase_fam_III"/>
</dbReference>
<evidence type="ECO:0000313" key="2">
    <source>
        <dbReference type="EMBL" id="SCE88615.1"/>
    </source>
</evidence>
<dbReference type="Pfam" id="PF02515">
    <property type="entry name" value="CoA_transf_3"/>
    <property type="match status" value="1"/>
</dbReference>
<gene>
    <name evidence="2" type="ORF">GA0070215_10473</name>
</gene>
<dbReference type="InterPro" id="IPR050483">
    <property type="entry name" value="CoA-transferase_III_domain"/>
</dbReference>
<dbReference type="SUPFAM" id="SSF89796">
    <property type="entry name" value="CoA-transferase family III (CaiB/BaiF)"/>
    <property type="match status" value="1"/>
</dbReference>